<evidence type="ECO:0000313" key="3">
    <source>
        <dbReference type="Proteomes" id="UP000694621"/>
    </source>
</evidence>
<dbReference type="SUPFAM" id="SSF55718">
    <property type="entry name" value="SCP-like"/>
    <property type="match status" value="1"/>
</dbReference>
<evidence type="ECO:0000313" key="2">
    <source>
        <dbReference type="Ensembl" id="ENSAMXP00005000460.1"/>
    </source>
</evidence>
<dbReference type="PANTHER" id="PTHR10094:SF25">
    <property type="entry name" value="SCP2 STEROL-BINDING DOMAIN-CONTAINING PROTEIN 1"/>
    <property type="match status" value="1"/>
</dbReference>
<name>A0A8B9GKS7_ASTMX</name>
<proteinExistence type="predicted"/>
<dbReference type="Pfam" id="PF02036">
    <property type="entry name" value="SCP2"/>
    <property type="match status" value="1"/>
</dbReference>
<dbReference type="PANTHER" id="PTHR10094">
    <property type="entry name" value="STEROL CARRIER PROTEIN 2 SCP-2 FAMILY PROTEIN"/>
    <property type="match status" value="1"/>
</dbReference>
<dbReference type="AlphaFoldDB" id="A0A8B9GKS7"/>
<feature type="domain" description="SCP2" evidence="1">
    <location>
        <begin position="79"/>
        <end position="128"/>
    </location>
</feature>
<dbReference type="InterPro" id="IPR036527">
    <property type="entry name" value="SCP2_sterol-bd_dom_sf"/>
</dbReference>
<dbReference type="Proteomes" id="UP000694621">
    <property type="component" value="Unplaced"/>
</dbReference>
<accession>A0A8B9GKS7</accession>
<organism evidence="2 3">
    <name type="scientific">Astyanax mexicanus</name>
    <name type="common">Blind cave fish</name>
    <name type="synonym">Astyanax fasciatus mexicanus</name>
    <dbReference type="NCBI Taxonomy" id="7994"/>
    <lineage>
        <taxon>Eukaryota</taxon>
        <taxon>Metazoa</taxon>
        <taxon>Chordata</taxon>
        <taxon>Craniata</taxon>
        <taxon>Vertebrata</taxon>
        <taxon>Euteleostomi</taxon>
        <taxon>Actinopterygii</taxon>
        <taxon>Neopterygii</taxon>
        <taxon>Teleostei</taxon>
        <taxon>Ostariophysi</taxon>
        <taxon>Characiformes</taxon>
        <taxon>Characoidei</taxon>
        <taxon>Acestrorhamphidae</taxon>
        <taxon>Acestrorhamphinae</taxon>
        <taxon>Astyanax</taxon>
    </lineage>
</organism>
<dbReference type="InterPro" id="IPR003033">
    <property type="entry name" value="SCP2_sterol-bd_dom"/>
</dbReference>
<dbReference type="Gene3D" id="3.30.1050.10">
    <property type="entry name" value="SCP2 sterol-binding domain"/>
    <property type="match status" value="1"/>
</dbReference>
<reference evidence="2" key="1">
    <citation type="submission" date="2025-08" db="UniProtKB">
        <authorList>
            <consortium name="Ensembl"/>
        </authorList>
    </citation>
    <scope>IDENTIFICATION</scope>
</reference>
<evidence type="ECO:0000259" key="1">
    <source>
        <dbReference type="Pfam" id="PF02036"/>
    </source>
</evidence>
<dbReference type="GO" id="GO:0005829">
    <property type="term" value="C:cytosol"/>
    <property type="evidence" value="ECO:0007669"/>
    <property type="project" value="TreeGrafter"/>
</dbReference>
<protein>
    <recommendedName>
        <fullName evidence="1">SCP2 domain-containing protein</fullName>
    </recommendedName>
</protein>
<dbReference type="Ensembl" id="ENSAMXT00005000501.1">
    <property type="protein sequence ID" value="ENSAMXP00005000460.1"/>
    <property type="gene ID" value="ENSAMXG00005000268.1"/>
</dbReference>
<sequence length="175" mass="19491">MLLVRQEVFSLPVNYLWLSRISRKCCPVLRPSSSSSSSRLSADGRMLLTEKSSSQMIQAVLTSAPTGLEGFKAHAVFQEIAKKLQEEGEQFVKKIGGVFAFKVKDGPGGSEALWFVDVKEGRGCVHNDASEFQFNAVYSFQNIIGIQLSQCSTIHSFIFIHIHILLFSKEISKLF</sequence>